<dbReference type="SUPFAM" id="SSF55729">
    <property type="entry name" value="Acyl-CoA N-acyltransferases (Nat)"/>
    <property type="match status" value="1"/>
</dbReference>
<dbReference type="RefSeq" id="WP_135348884.1">
    <property type="nucleotide sequence ID" value="NZ_SRJD01000012.1"/>
</dbReference>
<dbReference type="Pfam" id="PF00583">
    <property type="entry name" value="Acetyltransf_1"/>
    <property type="match status" value="1"/>
</dbReference>
<dbReference type="OrthoDB" id="8479334at2"/>
<name>A0A4Z0GP43_9BACL</name>
<sequence length="161" mass="19178">MDLQIIKISKAKKDVLSHLMQFYFYDFSEYKGPDVLESGLYGSYSYFDDYWMDEAHRFPFFIMTDGKYAGFALVRYIEPANQFPYYSIAEFFIMKKYRRQGLGRVAATTLFDGHRGCHWEVSQDEKNVPSQLFWNRVIHEYTGGSFTDRQENGRRIQEFLN</sequence>
<feature type="domain" description="N-acetyltransferase" evidence="1">
    <location>
        <begin position="6"/>
        <end position="161"/>
    </location>
</feature>
<evidence type="ECO:0000313" key="2">
    <source>
        <dbReference type="EMBL" id="TGA97674.1"/>
    </source>
</evidence>
<comment type="caution">
    <text evidence="2">The sequence shown here is derived from an EMBL/GenBank/DDBJ whole genome shotgun (WGS) entry which is preliminary data.</text>
</comment>
<dbReference type="PROSITE" id="PS51186">
    <property type="entry name" value="GNAT"/>
    <property type="match status" value="1"/>
</dbReference>
<reference evidence="2 3" key="1">
    <citation type="journal article" date="2015" name="Int. J. Syst. Evol. Microbiol.">
        <title>Sporolactobacillus shoreae sp. nov. and Sporolactobacillus spathodeae sp. nov., two spore-forming lactic acid bacteria isolated from tree barks in Thailand.</title>
        <authorList>
            <person name="Thamacharoensuk T."/>
            <person name="Kitahara M."/>
            <person name="Ohkuma M."/>
            <person name="Thongchul N."/>
            <person name="Tanasupawat S."/>
        </authorList>
    </citation>
    <scope>NUCLEOTIDE SEQUENCE [LARGE SCALE GENOMIC DNA]</scope>
    <source>
        <strain evidence="2 3">BK92</strain>
    </source>
</reference>
<gene>
    <name evidence="2" type="ORF">E4665_11265</name>
</gene>
<dbReference type="CDD" id="cd04301">
    <property type="entry name" value="NAT_SF"/>
    <property type="match status" value="1"/>
</dbReference>
<proteinExistence type="predicted"/>
<dbReference type="GO" id="GO:0016747">
    <property type="term" value="F:acyltransferase activity, transferring groups other than amino-acyl groups"/>
    <property type="evidence" value="ECO:0007669"/>
    <property type="project" value="InterPro"/>
</dbReference>
<keyword evidence="2" id="KW-0808">Transferase</keyword>
<dbReference type="Proteomes" id="UP000298347">
    <property type="component" value="Unassembled WGS sequence"/>
</dbReference>
<organism evidence="2 3">
    <name type="scientific">Sporolactobacillus shoreae</name>
    <dbReference type="NCBI Taxonomy" id="1465501"/>
    <lineage>
        <taxon>Bacteria</taxon>
        <taxon>Bacillati</taxon>
        <taxon>Bacillota</taxon>
        <taxon>Bacilli</taxon>
        <taxon>Bacillales</taxon>
        <taxon>Sporolactobacillaceae</taxon>
        <taxon>Sporolactobacillus</taxon>
    </lineage>
</organism>
<protein>
    <submittedName>
        <fullName evidence="2">GNAT family N-acetyltransferase</fullName>
    </submittedName>
</protein>
<evidence type="ECO:0000259" key="1">
    <source>
        <dbReference type="PROSITE" id="PS51186"/>
    </source>
</evidence>
<keyword evidence="3" id="KW-1185">Reference proteome</keyword>
<dbReference type="InterPro" id="IPR000182">
    <property type="entry name" value="GNAT_dom"/>
</dbReference>
<dbReference type="Gene3D" id="3.40.630.30">
    <property type="match status" value="1"/>
</dbReference>
<dbReference type="InterPro" id="IPR016181">
    <property type="entry name" value="Acyl_CoA_acyltransferase"/>
</dbReference>
<accession>A0A4Z0GP43</accession>
<dbReference type="EMBL" id="SRJD01000012">
    <property type="protein sequence ID" value="TGA97674.1"/>
    <property type="molecule type" value="Genomic_DNA"/>
</dbReference>
<evidence type="ECO:0000313" key="3">
    <source>
        <dbReference type="Proteomes" id="UP000298347"/>
    </source>
</evidence>
<dbReference type="AlphaFoldDB" id="A0A4Z0GP43"/>